<sequence length="52" mass="5274">MPDTIISIAKQAARRLLLARACESAAVWAVASGLVAAGVQVVALVTSAGPLW</sequence>
<protein>
    <submittedName>
        <fullName evidence="2">Uncharacterized protein</fullName>
    </submittedName>
</protein>
<feature type="transmembrane region" description="Helical" evidence="1">
    <location>
        <begin position="25"/>
        <end position="46"/>
    </location>
</feature>
<gene>
    <name evidence="2" type="ORF">S01H1_83603</name>
</gene>
<evidence type="ECO:0000313" key="2">
    <source>
        <dbReference type="EMBL" id="GAG46563.1"/>
    </source>
</evidence>
<organism evidence="2">
    <name type="scientific">marine sediment metagenome</name>
    <dbReference type="NCBI Taxonomy" id="412755"/>
    <lineage>
        <taxon>unclassified sequences</taxon>
        <taxon>metagenomes</taxon>
        <taxon>ecological metagenomes</taxon>
    </lineage>
</organism>
<comment type="caution">
    <text evidence="2">The sequence shown here is derived from an EMBL/GenBank/DDBJ whole genome shotgun (WGS) entry which is preliminary data.</text>
</comment>
<evidence type="ECO:0000256" key="1">
    <source>
        <dbReference type="SAM" id="Phobius"/>
    </source>
</evidence>
<dbReference type="AlphaFoldDB" id="X0YCZ1"/>
<dbReference type="EMBL" id="BARS01056872">
    <property type="protein sequence ID" value="GAG46563.1"/>
    <property type="molecule type" value="Genomic_DNA"/>
</dbReference>
<keyword evidence="1" id="KW-0472">Membrane</keyword>
<feature type="non-terminal residue" evidence="2">
    <location>
        <position position="52"/>
    </location>
</feature>
<reference evidence="2" key="1">
    <citation type="journal article" date="2014" name="Front. Microbiol.">
        <title>High frequency of phylogenetically diverse reductive dehalogenase-homologous genes in deep subseafloor sedimentary metagenomes.</title>
        <authorList>
            <person name="Kawai M."/>
            <person name="Futagami T."/>
            <person name="Toyoda A."/>
            <person name="Takaki Y."/>
            <person name="Nishi S."/>
            <person name="Hori S."/>
            <person name="Arai W."/>
            <person name="Tsubouchi T."/>
            <person name="Morono Y."/>
            <person name="Uchiyama I."/>
            <person name="Ito T."/>
            <person name="Fujiyama A."/>
            <person name="Inagaki F."/>
            <person name="Takami H."/>
        </authorList>
    </citation>
    <scope>NUCLEOTIDE SEQUENCE</scope>
    <source>
        <strain evidence="2">Expedition CK06-06</strain>
    </source>
</reference>
<keyword evidence="1" id="KW-0812">Transmembrane</keyword>
<proteinExistence type="predicted"/>
<keyword evidence="1" id="KW-1133">Transmembrane helix</keyword>
<name>X0YCZ1_9ZZZZ</name>
<accession>X0YCZ1</accession>